<dbReference type="GO" id="GO:0005789">
    <property type="term" value="C:endoplasmic reticulum membrane"/>
    <property type="evidence" value="ECO:0007669"/>
    <property type="project" value="UniProtKB-SubCell"/>
</dbReference>
<keyword evidence="12 13" id="KW-0456">Lyase</keyword>
<evidence type="ECO:0000256" key="7">
    <source>
        <dbReference type="ARBA" id="ARBA00022832"/>
    </source>
</evidence>
<keyword evidence="8 13" id="KW-1133">Transmembrane helix</keyword>
<organism evidence="14 15">
    <name type="scientific">Cephalotus follicularis</name>
    <name type="common">Albany pitcher plant</name>
    <dbReference type="NCBI Taxonomy" id="3775"/>
    <lineage>
        <taxon>Eukaryota</taxon>
        <taxon>Viridiplantae</taxon>
        <taxon>Streptophyta</taxon>
        <taxon>Embryophyta</taxon>
        <taxon>Tracheophyta</taxon>
        <taxon>Spermatophyta</taxon>
        <taxon>Magnoliopsida</taxon>
        <taxon>eudicotyledons</taxon>
        <taxon>Gunneridae</taxon>
        <taxon>Pentapetalae</taxon>
        <taxon>rosids</taxon>
        <taxon>fabids</taxon>
        <taxon>Oxalidales</taxon>
        <taxon>Cephalotaceae</taxon>
        <taxon>Cephalotus</taxon>
    </lineage>
</organism>
<keyword evidence="6 13" id="KW-0812">Transmembrane</keyword>
<evidence type="ECO:0000256" key="11">
    <source>
        <dbReference type="ARBA" id="ARBA00023160"/>
    </source>
</evidence>
<dbReference type="GO" id="GO:0030148">
    <property type="term" value="P:sphingolipid biosynthetic process"/>
    <property type="evidence" value="ECO:0007669"/>
    <property type="project" value="TreeGrafter"/>
</dbReference>
<dbReference type="AlphaFoldDB" id="A0A1Q3AQ66"/>
<keyword evidence="9 13" id="KW-0443">Lipid metabolism</keyword>
<evidence type="ECO:0000256" key="12">
    <source>
        <dbReference type="ARBA" id="ARBA00023239"/>
    </source>
</evidence>
<comment type="caution">
    <text evidence="14">The sequence shown here is derived from an EMBL/GenBank/DDBJ whole genome shotgun (WGS) entry which is preliminary data.</text>
</comment>
<evidence type="ECO:0000256" key="1">
    <source>
        <dbReference type="ARBA" id="ARBA00004141"/>
    </source>
</evidence>
<dbReference type="GO" id="GO:0102158">
    <property type="term" value="F:very-long-chain (3R)-3-hydroxyacyl-CoA dehydratase activity"/>
    <property type="evidence" value="ECO:0007669"/>
    <property type="project" value="UniProtKB-EC"/>
</dbReference>
<keyword evidence="7 13" id="KW-0276">Fatty acid metabolism</keyword>
<feature type="transmembrane region" description="Helical" evidence="13">
    <location>
        <begin position="7"/>
        <end position="30"/>
    </location>
</feature>
<keyword evidence="5 13" id="KW-0444">Lipid biosynthesis</keyword>
<dbReference type="EC" id="4.2.1.134" evidence="4 13"/>
<dbReference type="InParanoid" id="A0A1Q3AQ66"/>
<dbReference type="Proteomes" id="UP000187406">
    <property type="component" value="Unassembled WGS sequence"/>
</dbReference>
<comment type="caution">
    <text evidence="13">Lacks conserved residue(s) required for the propagation of feature annotation.</text>
</comment>
<protein>
    <recommendedName>
        <fullName evidence="4 13">Very-long-chain (3R)-3-hydroxyacyl-CoA dehydratase</fullName>
        <ecNumber evidence="4 13">4.2.1.134</ecNumber>
    </recommendedName>
</protein>
<keyword evidence="13" id="KW-0256">Endoplasmic reticulum</keyword>
<evidence type="ECO:0000256" key="8">
    <source>
        <dbReference type="ARBA" id="ARBA00022989"/>
    </source>
</evidence>
<evidence type="ECO:0000256" key="5">
    <source>
        <dbReference type="ARBA" id="ARBA00022516"/>
    </source>
</evidence>
<evidence type="ECO:0000256" key="4">
    <source>
        <dbReference type="ARBA" id="ARBA00013122"/>
    </source>
</evidence>
<reference evidence="15" key="1">
    <citation type="submission" date="2016-04" db="EMBL/GenBank/DDBJ databases">
        <title>Cephalotus genome sequencing.</title>
        <authorList>
            <person name="Fukushima K."/>
            <person name="Hasebe M."/>
            <person name="Fang X."/>
        </authorList>
    </citation>
    <scope>NUCLEOTIDE SEQUENCE [LARGE SCALE GENOMIC DNA]</scope>
    <source>
        <strain evidence="15">cv. St1</strain>
    </source>
</reference>
<dbReference type="Pfam" id="PF04387">
    <property type="entry name" value="PTPLA"/>
    <property type="match status" value="1"/>
</dbReference>
<evidence type="ECO:0000313" key="14">
    <source>
        <dbReference type="EMBL" id="GAV57879.1"/>
    </source>
</evidence>
<feature type="transmembrane region" description="Helical" evidence="13">
    <location>
        <begin position="50"/>
        <end position="73"/>
    </location>
</feature>
<dbReference type="FunCoup" id="A0A1Q3AQ66">
    <property type="interactions" value="60"/>
</dbReference>
<dbReference type="GO" id="GO:0042761">
    <property type="term" value="P:very long-chain fatty acid biosynthetic process"/>
    <property type="evidence" value="ECO:0007669"/>
    <property type="project" value="TreeGrafter"/>
</dbReference>
<comment type="subcellular location">
    <subcellularLocation>
        <location evidence="13">Endoplasmic reticulum membrane</location>
        <topology evidence="13">Multi-pass membrane protein</topology>
    </subcellularLocation>
    <subcellularLocation>
        <location evidence="1">Membrane</location>
        <topology evidence="1">Multi-pass membrane protein</topology>
    </subcellularLocation>
</comment>
<dbReference type="STRING" id="3775.A0A1Q3AQ66"/>
<keyword evidence="10 13" id="KW-0472">Membrane</keyword>
<evidence type="ECO:0000256" key="2">
    <source>
        <dbReference type="ARBA" id="ARBA00005194"/>
    </source>
</evidence>
<dbReference type="PANTHER" id="PTHR11035:SF35">
    <property type="entry name" value="VERY-LONG-CHAIN (3R)-3-HYDROXYACYL-COA DEHYDRATASE"/>
    <property type="match status" value="1"/>
</dbReference>
<comment type="pathway">
    <text evidence="2 13">Lipid metabolism; fatty acid biosynthesis.</text>
</comment>
<evidence type="ECO:0000256" key="9">
    <source>
        <dbReference type="ARBA" id="ARBA00023098"/>
    </source>
</evidence>
<evidence type="ECO:0000256" key="3">
    <source>
        <dbReference type="ARBA" id="ARBA00007811"/>
    </source>
</evidence>
<proteinExistence type="inferred from homology"/>
<dbReference type="PANTHER" id="PTHR11035">
    <property type="entry name" value="VERY-LONG-CHAIN (3R)-3-HYDROXYACYL-COA DEHYDRATASE"/>
    <property type="match status" value="1"/>
</dbReference>
<gene>
    <name evidence="14" type="ORF">CFOL_v3_01415</name>
</gene>
<dbReference type="OrthoDB" id="46988at2759"/>
<evidence type="ECO:0000313" key="15">
    <source>
        <dbReference type="Proteomes" id="UP000187406"/>
    </source>
</evidence>
<comment type="function">
    <text evidence="13">Catalyzes the third of the four reactions of the long-chain fatty acids elongation cycle. This endoplasmic reticulum-bound enzymatic process, allows the addition of two carbons to the chain of long- and very long-chain fatty acids/VLCFAs per cycle. This enzyme catalyzes the dehydration of the 3-hydroxyacyl-CoA intermediate into trans-2,3-enoyl-CoA, within each cycle of fatty acid elongation. Thereby, it participates to the production of VLCFAs of different chain lengths that are involved in multiple biological processes as precursors of membrane lipids and lipid mediators.</text>
</comment>
<dbReference type="UniPathway" id="UPA00094"/>
<evidence type="ECO:0000256" key="13">
    <source>
        <dbReference type="RuleBase" id="RU363109"/>
    </source>
</evidence>
<accession>A0A1Q3AQ66</accession>
<evidence type="ECO:0000256" key="10">
    <source>
        <dbReference type="ARBA" id="ARBA00023136"/>
    </source>
</evidence>
<sequence>MSKPSKFYLFAYNSLQAFGWTISLFKILVSLVSTRSSNGIYDSAGDLICILQLAAFLEVIHGAIGIVPSGVLFPMMQWGGRTHFLLAVVRQIDEVQELPAVFMTFLAWSLSEVIRYTHYALNCIGTCPSWITYLRYTAFVLLYPLGIFTGEMWLMYQALPYIKKKNLYANTFAVFPLSYYNFVMVVLLCYPFLWLNLYLHLFKQRRLKLGKHHDNKKKK</sequence>
<dbReference type="GO" id="GO:0030497">
    <property type="term" value="P:fatty acid elongation"/>
    <property type="evidence" value="ECO:0007669"/>
    <property type="project" value="TreeGrafter"/>
</dbReference>
<evidence type="ECO:0000256" key="6">
    <source>
        <dbReference type="ARBA" id="ARBA00022692"/>
    </source>
</evidence>
<comment type="catalytic activity">
    <reaction evidence="13">
        <text>a very-long-chain (3R)-3-hydroxyacyl-CoA = a very-long-chain (2E)-enoyl-CoA + H2O</text>
        <dbReference type="Rhea" id="RHEA:45812"/>
        <dbReference type="ChEBI" id="CHEBI:15377"/>
        <dbReference type="ChEBI" id="CHEBI:83728"/>
        <dbReference type="ChEBI" id="CHEBI:85440"/>
        <dbReference type="EC" id="4.2.1.134"/>
    </reaction>
</comment>
<comment type="similarity">
    <text evidence="3 13">Belongs to the very long-chain fatty acids dehydratase HACD family.</text>
</comment>
<dbReference type="EMBL" id="BDDD01000046">
    <property type="protein sequence ID" value="GAV57879.1"/>
    <property type="molecule type" value="Genomic_DNA"/>
</dbReference>
<name>A0A1Q3AQ66_CEPFO</name>
<feature type="transmembrane region" description="Helical" evidence="13">
    <location>
        <begin position="138"/>
        <end position="159"/>
    </location>
</feature>
<feature type="transmembrane region" description="Helical" evidence="13">
    <location>
        <begin position="179"/>
        <end position="199"/>
    </location>
</feature>
<keyword evidence="11 13" id="KW-0275">Fatty acid biosynthesis</keyword>
<keyword evidence="15" id="KW-1185">Reference proteome</keyword>
<dbReference type="InterPro" id="IPR007482">
    <property type="entry name" value="Tyr_Pase-like_PTPLA"/>
</dbReference>